<protein>
    <submittedName>
        <fullName evidence="2">PIN domain-containing protein</fullName>
    </submittedName>
</protein>
<dbReference type="InterPro" id="IPR029060">
    <property type="entry name" value="PIN-like_dom_sf"/>
</dbReference>
<dbReference type="AlphaFoldDB" id="A0A7C5SZ27"/>
<gene>
    <name evidence="2" type="ORF">ENN04_07330</name>
</gene>
<sequence length="118" mass="13804">MIEKVKAIEASSILKLLEGKEDGQKIEQELRRIEKRKEKVYVSNYTLLELAYLLEFVYGLSRERVARVLKTLIEDPLFKVEEEEVWKDALKLYLEGTELLSALREVQYRRVDVDGTVG</sequence>
<dbReference type="Pfam" id="PF01850">
    <property type="entry name" value="PIN"/>
    <property type="match status" value="1"/>
</dbReference>
<organism evidence="2">
    <name type="scientific">Thermocrinis ruber</name>
    <dbReference type="NCBI Taxonomy" id="75906"/>
    <lineage>
        <taxon>Bacteria</taxon>
        <taxon>Pseudomonadati</taxon>
        <taxon>Aquificota</taxon>
        <taxon>Aquificia</taxon>
        <taxon>Aquificales</taxon>
        <taxon>Aquificaceae</taxon>
        <taxon>Thermocrinis</taxon>
    </lineage>
</organism>
<dbReference type="EMBL" id="DSAC01000094">
    <property type="protein sequence ID" value="HHO74424.1"/>
    <property type="molecule type" value="Genomic_DNA"/>
</dbReference>
<name>A0A7C5SZ27_9AQUI</name>
<dbReference type="SUPFAM" id="SSF88723">
    <property type="entry name" value="PIN domain-like"/>
    <property type="match status" value="1"/>
</dbReference>
<reference evidence="2" key="1">
    <citation type="journal article" date="2020" name="mSystems">
        <title>Genome- and Community-Level Interaction Insights into Carbon Utilization and Element Cycling Functions of Hydrothermarchaeota in Hydrothermal Sediment.</title>
        <authorList>
            <person name="Zhou Z."/>
            <person name="Liu Y."/>
            <person name="Xu W."/>
            <person name="Pan J."/>
            <person name="Luo Z.H."/>
            <person name="Li M."/>
        </authorList>
    </citation>
    <scope>NUCLEOTIDE SEQUENCE [LARGE SCALE GENOMIC DNA]</scope>
    <source>
        <strain evidence="2">SpSt-114</strain>
    </source>
</reference>
<evidence type="ECO:0000313" key="2">
    <source>
        <dbReference type="EMBL" id="HHO74424.1"/>
    </source>
</evidence>
<dbReference type="Gene3D" id="3.40.50.1010">
    <property type="entry name" value="5'-nuclease"/>
    <property type="match status" value="1"/>
</dbReference>
<dbReference type="InterPro" id="IPR002716">
    <property type="entry name" value="PIN_dom"/>
</dbReference>
<comment type="caution">
    <text evidence="2">The sequence shown here is derived from an EMBL/GenBank/DDBJ whole genome shotgun (WGS) entry which is preliminary data.</text>
</comment>
<feature type="domain" description="PIN" evidence="1">
    <location>
        <begin position="8"/>
        <end position="95"/>
    </location>
</feature>
<accession>A0A7C5SZ27</accession>
<evidence type="ECO:0000259" key="1">
    <source>
        <dbReference type="Pfam" id="PF01850"/>
    </source>
</evidence>
<proteinExistence type="predicted"/>